<feature type="region of interest" description="Disordered" evidence="1">
    <location>
        <begin position="1"/>
        <end position="59"/>
    </location>
</feature>
<sequence>MVPPRNNPAPKKGTKEGNPWVPRVNGGSVRAWPSTRPTYDPNRSGGRTGSKRKNIPSSSSGALEELLLFKEDSTRPISGKDEPIRNDAMLSNRVRKAMVVIRAVKMTNKSDITKENVSPMVFDNLYTSFDLSSQVPQLKIHIDTHTVTLHVHNFFQAKVDSAAPVVEDPIFKCLNLGSDNPYNWSIHGVQSVFANDFNTPGLTADHALRLYVFGGGVLNEKAGGKVNEKVGGSFSVLNFIVKGRISPPRLHQDRVTNERNSEARALEFQKTLNEGRIYMQQGLWSIFNDHVSKTLGQRFEVWYTDPTKFLPREPWMAEDLTKKNEIQRYAAHEARNNFGSMAEWEIVLSAAVIHEVKTIAKLNKRYYDWGRDCEAFVKYVYVGDDNYYVQLCFDIPSHEDMPFPPNDIDKRTRFLVRPGLPTTAEVPDSEMKINEEKTGDLEKPEELGDEVKGEGAAEKVKVETDVKDIGYSNDDEYSWGNDALNPANISRQVICENFERYQRNALATDMMEDTKLTSNTSVVKCDYTHRSAYKPAHIMNADVKNEAVSENVSRRAFVTQNFIEMVYKARVLETENNRHFVIAFIMPKDKRNLSKKALLKWKQLLRAIAPRLLFQLAITLHRFTTWVSDLMLS</sequence>
<keyword evidence="3" id="KW-1185">Reference proteome</keyword>
<dbReference type="OrthoDB" id="3513664at2759"/>
<evidence type="ECO:0000313" key="3">
    <source>
        <dbReference type="Proteomes" id="UP001152300"/>
    </source>
</evidence>
<dbReference type="Proteomes" id="UP001152300">
    <property type="component" value="Unassembled WGS sequence"/>
</dbReference>
<protein>
    <submittedName>
        <fullName evidence="2">Uncharacterized protein</fullName>
    </submittedName>
</protein>
<accession>A0A9X0AE75</accession>
<organism evidence="2 3">
    <name type="scientific">Sclerotinia nivalis</name>
    <dbReference type="NCBI Taxonomy" id="352851"/>
    <lineage>
        <taxon>Eukaryota</taxon>
        <taxon>Fungi</taxon>
        <taxon>Dikarya</taxon>
        <taxon>Ascomycota</taxon>
        <taxon>Pezizomycotina</taxon>
        <taxon>Leotiomycetes</taxon>
        <taxon>Helotiales</taxon>
        <taxon>Sclerotiniaceae</taxon>
        <taxon>Sclerotinia</taxon>
    </lineage>
</organism>
<proteinExistence type="predicted"/>
<comment type="caution">
    <text evidence="2">The sequence shown here is derived from an EMBL/GenBank/DDBJ whole genome shotgun (WGS) entry which is preliminary data.</text>
</comment>
<evidence type="ECO:0000256" key="1">
    <source>
        <dbReference type="SAM" id="MobiDB-lite"/>
    </source>
</evidence>
<evidence type="ECO:0000313" key="2">
    <source>
        <dbReference type="EMBL" id="KAJ8061206.1"/>
    </source>
</evidence>
<dbReference type="AlphaFoldDB" id="A0A9X0AE75"/>
<gene>
    <name evidence="2" type="ORF">OCU04_010279</name>
</gene>
<reference evidence="2" key="1">
    <citation type="submission" date="2022-11" db="EMBL/GenBank/DDBJ databases">
        <title>Genome Resource of Sclerotinia nivalis Strain SnTB1, a Plant Pathogen Isolated from American Ginseng.</title>
        <authorList>
            <person name="Fan S."/>
        </authorList>
    </citation>
    <scope>NUCLEOTIDE SEQUENCE</scope>
    <source>
        <strain evidence="2">SnTB1</strain>
    </source>
</reference>
<dbReference type="EMBL" id="JAPEIS010000012">
    <property type="protein sequence ID" value="KAJ8061206.1"/>
    <property type="molecule type" value="Genomic_DNA"/>
</dbReference>
<name>A0A9X0AE75_9HELO</name>